<gene>
    <name evidence="1" type="ORF">E5329_09975</name>
</gene>
<reference evidence="1" key="1">
    <citation type="submission" date="2019-04" db="EMBL/GenBank/DDBJ databases">
        <title>Microbes associate with the intestines of laboratory mice.</title>
        <authorList>
            <person name="Navarre W."/>
            <person name="Wong E."/>
            <person name="Huang K."/>
            <person name="Tropini C."/>
            <person name="Ng K."/>
            <person name="Yu B."/>
        </authorList>
    </citation>
    <scope>NUCLEOTIDE SEQUENCE</scope>
    <source>
        <strain evidence="1">NM01_1-7b</strain>
    </source>
</reference>
<proteinExistence type="predicted"/>
<dbReference type="Proteomes" id="UP000304953">
    <property type="component" value="Unassembled WGS sequence"/>
</dbReference>
<sequence length="192" mass="21168">MWAGGGGVYKYYYKGEKIEGTEFSGCLLEECIRQHKLLQEFNSNVVNTLRIGTFCIGGKAEVFAAGLRMGVSEECVDNLCAGGICANVQIFHGIIDSSGINGELHRFEVNPYSGKKLQGFQVPYWNEAKEMVVKSAQRLSENNIVGWDVAITEQGPVLLEGNPDQGTGVIQMCDGKGKYPRIQRRIKENRGV</sequence>
<organism evidence="1 2">
    <name type="scientific">Petralouisia muris</name>
    <dbReference type="NCBI Taxonomy" id="3032872"/>
    <lineage>
        <taxon>Bacteria</taxon>
        <taxon>Bacillati</taxon>
        <taxon>Bacillota</taxon>
        <taxon>Clostridia</taxon>
        <taxon>Lachnospirales</taxon>
        <taxon>Lachnospiraceae</taxon>
        <taxon>Petralouisia</taxon>
    </lineage>
</organism>
<comment type="caution">
    <text evidence="1">The sequence shown here is derived from an EMBL/GenBank/DDBJ whole genome shotgun (WGS) entry which is preliminary data.</text>
</comment>
<evidence type="ECO:0000313" key="2">
    <source>
        <dbReference type="Proteomes" id="UP000304953"/>
    </source>
</evidence>
<keyword evidence="2" id="KW-1185">Reference proteome</keyword>
<dbReference type="EMBL" id="SRYA01000017">
    <property type="protein sequence ID" value="TGY96349.1"/>
    <property type="molecule type" value="Genomic_DNA"/>
</dbReference>
<evidence type="ECO:0000313" key="1">
    <source>
        <dbReference type="EMBL" id="TGY96349.1"/>
    </source>
</evidence>
<accession>A0AC61RWW9</accession>
<name>A0AC61RWW9_9FIRM</name>
<protein>
    <submittedName>
        <fullName evidence="1">Uncharacterized protein</fullName>
    </submittedName>
</protein>